<feature type="domain" description="Flavoprotein" evidence="1">
    <location>
        <begin position="1"/>
        <end position="66"/>
    </location>
</feature>
<evidence type="ECO:0000259" key="1">
    <source>
        <dbReference type="Pfam" id="PF02441"/>
    </source>
</evidence>
<feature type="non-terminal residue" evidence="2">
    <location>
        <position position="67"/>
    </location>
</feature>
<dbReference type="Pfam" id="PF02441">
    <property type="entry name" value="Flavoprotein"/>
    <property type="match status" value="1"/>
</dbReference>
<dbReference type="SUPFAM" id="SSF52507">
    <property type="entry name" value="Homo-oligomeric flavin-containing Cys decarboxylases, HFCD"/>
    <property type="match status" value="1"/>
</dbReference>
<proteinExistence type="predicted"/>
<dbReference type="Gene3D" id="3.40.50.1950">
    <property type="entry name" value="Flavin prenyltransferase-like"/>
    <property type="match status" value="1"/>
</dbReference>
<organism evidence="2">
    <name type="scientific">human gut metagenome</name>
    <dbReference type="NCBI Taxonomy" id="408170"/>
    <lineage>
        <taxon>unclassified sequences</taxon>
        <taxon>metagenomes</taxon>
        <taxon>organismal metagenomes</taxon>
    </lineage>
</organism>
<protein>
    <recommendedName>
        <fullName evidence="1">Flavoprotein domain-containing protein</fullName>
    </recommendedName>
</protein>
<dbReference type="InterPro" id="IPR003382">
    <property type="entry name" value="Flavoprotein"/>
</dbReference>
<accession>W1YB10</accession>
<dbReference type="AlphaFoldDB" id="W1YB10"/>
<dbReference type="InterPro" id="IPR036551">
    <property type="entry name" value="Flavin_trans-like"/>
</dbReference>
<sequence length="67" mass="6996">THAAQEFIPSKTMAILSGHDVLTDLFAGQGADVVHIAWAKWAEVIFVVPATANIIGKLANGIADDAP</sequence>
<gene>
    <name evidence="2" type="ORF">Q604_UNBC07113G0001</name>
</gene>
<comment type="caution">
    <text evidence="2">The sequence shown here is derived from an EMBL/GenBank/DDBJ whole genome shotgun (WGS) entry which is preliminary data.</text>
</comment>
<feature type="non-terminal residue" evidence="2">
    <location>
        <position position="1"/>
    </location>
</feature>
<evidence type="ECO:0000313" key="2">
    <source>
        <dbReference type="EMBL" id="ETJ38870.1"/>
    </source>
</evidence>
<name>W1YB10_9ZZZZ</name>
<dbReference type="EMBL" id="AZMM01007113">
    <property type="protein sequence ID" value="ETJ38870.1"/>
    <property type="molecule type" value="Genomic_DNA"/>
</dbReference>
<reference evidence="2" key="1">
    <citation type="submission" date="2013-12" db="EMBL/GenBank/DDBJ databases">
        <title>A Varibaculum cambriense genome reconstructed from a premature infant gut community with otherwise low bacterial novelty that shifts toward anaerobic metabolism during the third week of life.</title>
        <authorList>
            <person name="Brown C.T."/>
            <person name="Sharon I."/>
            <person name="Thomas B.C."/>
            <person name="Castelle C.J."/>
            <person name="Morowitz M.J."/>
            <person name="Banfield J.F."/>
        </authorList>
    </citation>
    <scope>NUCLEOTIDE SEQUENCE</scope>
</reference>
<dbReference type="GO" id="GO:0003824">
    <property type="term" value="F:catalytic activity"/>
    <property type="evidence" value="ECO:0007669"/>
    <property type="project" value="InterPro"/>
</dbReference>